<dbReference type="PANTHER" id="PTHR43081:SF19">
    <property type="entry name" value="PH-SENSITIVE ADENYLATE CYCLASE RV1264"/>
    <property type="match status" value="1"/>
</dbReference>
<dbReference type="CDD" id="cd07302">
    <property type="entry name" value="CHD"/>
    <property type="match status" value="1"/>
</dbReference>
<dbReference type="RefSeq" id="WP_316783175.1">
    <property type="nucleotide sequence ID" value="NZ_JASMWN010000074.1"/>
</dbReference>
<dbReference type="PANTHER" id="PTHR43081">
    <property type="entry name" value="ADENYLATE CYCLASE, TERMINAL-DIFFERENTIATION SPECIFIC-RELATED"/>
    <property type="match status" value="1"/>
</dbReference>
<evidence type="ECO:0000313" key="3">
    <source>
        <dbReference type="Proteomes" id="UP001255416"/>
    </source>
</evidence>
<protein>
    <submittedName>
        <fullName evidence="2">Adenylate/guanylate cyclase domain-containing protein</fullName>
    </submittedName>
</protein>
<dbReference type="Gene3D" id="3.30.70.1230">
    <property type="entry name" value="Nucleotide cyclase"/>
    <property type="match status" value="1"/>
</dbReference>
<dbReference type="SUPFAM" id="SSF48452">
    <property type="entry name" value="TPR-like"/>
    <property type="match status" value="1"/>
</dbReference>
<gene>
    <name evidence="2" type="ORF">QO231_25990</name>
</gene>
<proteinExistence type="predicted"/>
<dbReference type="InterPro" id="IPR001054">
    <property type="entry name" value="A/G_cyclase"/>
</dbReference>
<dbReference type="InterPro" id="IPR011990">
    <property type="entry name" value="TPR-like_helical_dom_sf"/>
</dbReference>
<evidence type="ECO:0000259" key="1">
    <source>
        <dbReference type="PROSITE" id="PS50125"/>
    </source>
</evidence>
<dbReference type="EMBL" id="JASMWN010000074">
    <property type="protein sequence ID" value="MDU9007244.1"/>
    <property type="molecule type" value="Genomic_DNA"/>
</dbReference>
<dbReference type="Proteomes" id="UP001255416">
    <property type="component" value="Unassembled WGS sequence"/>
</dbReference>
<dbReference type="InterPro" id="IPR050697">
    <property type="entry name" value="Adenylyl/Guanylyl_Cyclase_3/4"/>
</dbReference>
<organism evidence="2 3">
    <name type="scientific">Sedimentitalea todarodis</name>
    <dbReference type="NCBI Taxonomy" id="1631240"/>
    <lineage>
        <taxon>Bacteria</taxon>
        <taxon>Pseudomonadati</taxon>
        <taxon>Pseudomonadota</taxon>
        <taxon>Alphaproteobacteria</taxon>
        <taxon>Rhodobacterales</taxon>
        <taxon>Paracoccaceae</taxon>
        <taxon>Sedimentitalea</taxon>
    </lineage>
</organism>
<dbReference type="Gene3D" id="1.25.40.10">
    <property type="entry name" value="Tetratricopeptide repeat domain"/>
    <property type="match status" value="1"/>
</dbReference>
<reference evidence="3" key="1">
    <citation type="submission" date="2023-05" db="EMBL/GenBank/DDBJ databases">
        <title>Sedimentitalea sp. nov. JM2-8.</title>
        <authorList>
            <person name="Huang J."/>
        </authorList>
    </citation>
    <scope>NUCLEOTIDE SEQUENCE [LARGE SCALE GENOMIC DNA]</scope>
    <source>
        <strain evidence="3">KHS03</strain>
    </source>
</reference>
<accession>A0ABU3VNH1</accession>
<comment type="caution">
    <text evidence="2">The sequence shown here is derived from an EMBL/GenBank/DDBJ whole genome shotgun (WGS) entry which is preliminary data.</text>
</comment>
<name>A0ABU3VNH1_9RHOB</name>
<dbReference type="InterPro" id="IPR029787">
    <property type="entry name" value="Nucleotide_cyclase"/>
</dbReference>
<sequence>MSSSERKSVILAADVVGYSQMMDEDHEIALEALREVRDSIIEPSISTGGGVVVKRLGDGWLAAFEAGSDACAAALKIQELLAIDGAPALRIGIHEGAASFVDEDVFGSGVNIASRLEALAKPGGIAISEVVFANLSKDLQVSFENAGARLLKNIAEPVKVWAFGGIPPIGVASEPTSVLLEGFVERSSSNNLASEVVESTAIELEKYRWLQIHRPDNDGATSKYLLSGTLRRFGERVRVAVDLSARHDGRRLWSERFDRTVADELELVDELSAVLALRISAEIDAHEKMRAEMRPPEQLNTDELSARANDLMSSGQPDAFDEADSLLTRAIALEPRNPSGYMQQSFVSYRKAMSGAWPAYATLAAALQPAMEVVQMDPKMPGGYVMLASIHGMMGKTEAALEAASQVERLNPNAWGAPHGRSIAYTFATPEWARVHDPEGLQAISYAERTLELAQSSKFRSGHLFFLGIGQLLHDAADLQPGISTLERAAGAVGATWWPSLFLALAELRRANRQVAEQHLAAAHTLFPALSMAAIAEIFERSRIWPLWERELEQLPDVDLST</sequence>
<dbReference type="SUPFAM" id="SSF55073">
    <property type="entry name" value="Nucleotide cyclase"/>
    <property type="match status" value="1"/>
</dbReference>
<dbReference type="Pfam" id="PF00211">
    <property type="entry name" value="Guanylate_cyc"/>
    <property type="match status" value="1"/>
</dbReference>
<keyword evidence="3" id="KW-1185">Reference proteome</keyword>
<feature type="domain" description="Guanylate cyclase" evidence="1">
    <location>
        <begin position="9"/>
        <end position="117"/>
    </location>
</feature>
<evidence type="ECO:0000313" key="2">
    <source>
        <dbReference type="EMBL" id="MDU9007244.1"/>
    </source>
</evidence>
<dbReference type="PROSITE" id="PS50125">
    <property type="entry name" value="GUANYLATE_CYCLASE_2"/>
    <property type="match status" value="1"/>
</dbReference>